<keyword evidence="2" id="KW-1185">Reference proteome</keyword>
<accession>A0A1L3J382</accession>
<dbReference type="OrthoDB" id="9807209at2"/>
<keyword evidence="1" id="KW-0808">Transferase</keyword>
<dbReference type="PANTHER" id="PTHR12526">
    <property type="entry name" value="GLYCOSYLTRANSFERASE"/>
    <property type="match status" value="1"/>
</dbReference>
<dbReference type="EMBL" id="CP018153">
    <property type="protein sequence ID" value="APG59584.1"/>
    <property type="molecule type" value="Genomic_DNA"/>
</dbReference>
<dbReference type="SUPFAM" id="SSF53756">
    <property type="entry name" value="UDP-Glycosyltransferase/glycogen phosphorylase"/>
    <property type="match status" value="1"/>
</dbReference>
<dbReference type="PANTHER" id="PTHR12526:SF584">
    <property type="entry name" value="GLYCOSYLTRANSFERASE"/>
    <property type="match status" value="1"/>
</dbReference>
<proteinExistence type="predicted"/>
<sequence length="411" mass="48055">MPRLLIIGYVWPEPASSAAGSRMMQLINYFLKEEYEIVFGTTARETSNMADLGDLGVSIEKLRLNDSSFDVLLKKLDPEIVLFDRFMIEEQFGWRVDNVCPKALKLLDTEDLHFLREIRQKAYREDKPEKDYYFNSDLAKREIASIYRCDLSLIISEAEMELLKTTFNVPAEILFYLPFMIQELSKDEMIDIPDYDERKDFFFIGNFLHEPNWNAVLFLKEKIWPELRKKLPDVKLQIFGAYPSQKVKNLNNKNERFIVNGWAENSADVMKNARICLAPIQFGAGLKGKLVEAMQNGVPSITTSVGAEGIKADMDWNGYVCDEINEFIGKAVSLYTNSSMWKEKQNFGFQILKERFNKKHHELRFKNRLGEIIKDLDIHRQQNFTGSMMKFHLMKSSYYLSRFIEEKNRNK</sequence>
<dbReference type="Proteomes" id="UP000182510">
    <property type="component" value="Chromosome"/>
</dbReference>
<dbReference type="GO" id="GO:0016740">
    <property type="term" value="F:transferase activity"/>
    <property type="evidence" value="ECO:0007669"/>
    <property type="project" value="UniProtKB-KW"/>
</dbReference>
<organism evidence="1 2">
    <name type="scientific">Christiangramia salexigens</name>
    <dbReference type="NCBI Taxonomy" id="1913577"/>
    <lineage>
        <taxon>Bacteria</taxon>
        <taxon>Pseudomonadati</taxon>
        <taxon>Bacteroidota</taxon>
        <taxon>Flavobacteriia</taxon>
        <taxon>Flavobacteriales</taxon>
        <taxon>Flavobacteriaceae</taxon>
        <taxon>Christiangramia</taxon>
    </lineage>
</organism>
<evidence type="ECO:0000313" key="1">
    <source>
        <dbReference type="EMBL" id="APG59584.1"/>
    </source>
</evidence>
<dbReference type="AlphaFoldDB" id="A0A1L3J382"/>
<dbReference type="STRING" id="1913577.LPB144_03800"/>
<dbReference type="Pfam" id="PF13692">
    <property type="entry name" value="Glyco_trans_1_4"/>
    <property type="match status" value="1"/>
</dbReference>
<dbReference type="CDD" id="cd03801">
    <property type="entry name" value="GT4_PimA-like"/>
    <property type="match status" value="1"/>
</dbReference>
<dbReference type="Gene3D" id="3.40.50.2000">
    <property type="entry name" value="Glycogen Phosphorylase B"/>
    <property type="match status" value="1"/>
</dbReference>
<gene>
    <name evidence="1" type="ORF">LPB144_03800</name>
</gene>
<dbReference type="RefSeq" id="WP_072552238.1">
    <property type="nucleotide sequence ID" value="NZ_CP018153.1"/>
</dbReference>
<dbReference type="KEGG" id="grl:LPB144_03800"/>
<reference evidence="1 2" key="1">
    <citation type="submission" date="2016-11" db="EMBL/GenBank/DDBJ databases">
        <title>Gramella sp. LPB0144 isolated from marine environment.</title>
        <authorList>
            <person name="Kim E."/>
            <person name="Yi H."/>
        </authorList>
    </citation>
    <scope>NUCLEOTIDE SEQUENCE [LARGE SCALE GENOMIC DNA]</scope>
    <source>
        <strain evidence="1 2">LPB0144</strain>
    </source>
</reference>
<protein>
    <submittedName>
        <fullName evidence="1">Glycosyltransferase</fullName>
    </submittedName>
</protein>
<evidence type="ECO:0000313" key="2">
    <source>
        <dbReference type="Proteomes" id="UP000182510"/>
    </source>
</evidence>
<name>A0A1L3J382_9FLAO</name>